<comment type="caution">
    <text evidence="1">The sequence shown here is derived from an EMBL/GenBank/DDBJ whole genome shotgun (WGS) entry which is preliminary data.</text>
</comment>
<organism evidence="1 2">
    <name type="scientific">Rhipicephalus microplus</name>
    <name type="common">Cattle tick</name>
    <name type="synonym">Boophilus microplus</name>
    <dbReference type="NCBI Taxonomy" id="6941"/>
    <lineage>
        <taxon>Eukaryota</taxon>
        <taxon>Metazoa</taxon>
        <taxon>Ecdysozoa</taxon>
        <taxon>Arthropoda</taxon>
        <taxon>Chelicerata</taxon>
        <taxon>Arachnida</taxon>
        <taxon>Acari</taxon>
        <taxon>Parasitiformes</taxon>
        <taxon>Ixodida</taxon>
        <taxon>Ixodoidea</taxon>
        <taxon>Ixodidae</taxon>
        <taxon>Rhipicephalinae</taxon>
        <taxon>Rhipicephalus</taxon>
        <taxon>Boophilus</taxon>
    </lineage>
</organism>
<keyword evidence="2" id="KW-1185">Reference proteome</keyword>
<proteinExistence type="predicted"/>
<dbReference type="EMBL" id="JABSTU010000006">
    <property type="protein sequence ID" value="KAH8027831.1"/>
    <property type="molecule type" value="Genomic_DNA"/>
</dbReference>
<name>A0A9J6DZW4_RHIMP</name>
<protein>
    <submittedName>
        <fullName evidence="1">Uncharacterized protein</fullName>
    </submittedName>
</protein>
<evidence type="ECO:0000313" key="2">
    <source>
        <dbReference type="Proteomes" id="UP000821866"/>
    </source>
</evidence>
<evidence type="ECO:0000313" key="1">
    <source>
        <dbReference type="EMBL" id="KAH8027831.1"/>
    </source>
</evidence>
<dbReference type="Proteomes" id="UP000821866">
    <property type="component" value="Chromosome 4"/>
</dbReference>
<reference evidence="1" key="1">
    <citation type="journal article" date="2020" name="Cell">
        <title>Large-Scale Comparative Analyses of Tick Genomes Elucidate Their Genetic Diversity and Vector Capacities.</title>
        <authorList>
            <consortium name="Tick Genome and Microbiome Consortium (TIGMIC)"/>
            <person name="Jia N."/>
            <person name="Wang J."/>
            <person name="Shi W."/>
            <person name="Du L."/>
            <person name="Sun Y."/>
            <person name="Zhan W."/>
            <person name="Jiang J.F."/>
            <person name="Wang Q."/>
            <person name="Zhang B."/>
            <person name="Ji P."/>
            <person name="Bell-Sakyi L."/>
            <person name="Cui X.M."/>
            <person name="Yuan T.T."/>
            <person name="Jiang B.G."/>
            <person name="Yang W.F."/>
            <person name="Lam T.T."/>
            <person name="Chang Q.C."/>
            <person name="Ding S.J."/>
            <person name="Wang X.J."/>
            <person name="Zhu J.G."/>
            <person name="Ruan X.D."/>
            <person name="Zhao L."/>
            <person name="Wei J.T."/>
            <person name="Ye R.Z."/>
            <person name="Que T.C."/>
            <person name="Du C.H."/>
            <person name="Zhou Y.H."/>
            <person name="Cheng J.X."/>
            <person name="Dai P.F."/>
            <person name="Guo W.B."/>
            <person name="Han X.H."/>
            <person name="Huang E.J."/>
            <person name="Li L.F."/>
            <person name="Wei W."/>
            <person name="Gao Y.C."/>
            <person name="Liu J.Z."/>
            <person name="Shao H.Z."/>
            <person name="Wang X."/>
            <person name="Wang C.C."/>
            <person name="Yang T.C."/>
            <person name="Huo Q.B."/>
            <person name="Li W."/>
            <person name="Chen H.Y."/>
            <person name="Chen S.E."/>
            <person name="Zhou L.G."/>
            <person name="Ni X.B."/>
            <person name="Tian J.H."/>
            <person name="Sheng Y."/>
            <person name="Liu T."/>
            <person name="Pan Y.S."/>
            <person name="Xia L.Y."/>
            <person name="Li J."/>
            <person name="Zhao F."/>
            <person name="Cao W.C."/>
        </authorList>
    </citation>
    <scope>NUCLEOTIDE SEQUENCE</scope>
    <source>
        <strain evidence="1">Rmic-2018</strain>
    </source>
</reference>
<reference evidence="1" key="2">
    <citation type="submission" date="2021-09" db="EMBL/GenBank/DDBJ databases">
        <authorList>
            <person name="Jia N."/>
            <person name="Wang J."/>
            <person name="Shi W."/>
            <person name="Du L."/>
            <person name="Sun Y."/>
            <person name="Zhan W."/>
            <person name="Jiang J."/>
            <person name="Wang Q."/>
            <person name="Zhang B."/>
            <person name="Ji P."/>
            <person name="Sakyi L.B."/>
            <person name="Cui X."/>
            <person name="Yuan T."/>
            <person name="Jiang B."/>
            <person name="Yang W."/>
            <person name="Lam T.T.-Y."/>
            <person name="Chang Q."/>
            <person name="Ding S."/>
            <person name="Wang X."/>
            <person name="Zhu J."/>
            <person name="Ruan X."/>
            <person name="Zhao L."/>
            <person name="Wei J."/>
            <person name="Que T."/>
            <person name="Du C."/>
            <person name="Cheng J."/>
            <person name="Dai P."/>
            <person name="Han X."/>
            <person name="Huang E."/>
            <person name="Gao Y."/>
            <person name="Liu J."/>
            <person name="Shao H."/>
            <person name="Ye R."/>
            <person name="Li L."/>
            <person name="Wei W."/>
            <person name="Wang X."/>
            <person name="Wang C."/>
            <person name="Huo Q."/>
            <person name="Li W."/>
            <person name="Guo W."/>
            <person name="Chen H."/>
            <person name="Chen S."/>
            <person name="Zhou L."/>
            <person name="Zhou L."/>
            <person name="Ni X."/>
            <person name="Tian J."/>
            <person name="Zhou Y."/>
            <person name="Sheng Y."/>
            <person name="Liu T."/>
            <person name="Pan Y."/>
            <person name="Xia L."/>
            <person name="Li J."/>
            <person name="Zhao F."/>
            <person name="Cao W."/>
        </authorList>
    </citation>
    <scope>NUCLEOTIDE SEQUENCE</scope>
    <source>
        <strain evidence="1">Rmic-2018</strain>
        <tissue evidence="1">Larvae</tissue>
    </source>
</reference>
<gene>
    <name evidence="1" type="ORF">HPB51_010477</name>
</gene>
<accession>A0A9J6DZW4</accession>
<sequence>MAVLDCRQRAFIPVDGCGENVHLLGTVLYEARSKIRALFMATVYRAKAFYSVTLDALVGALQRKGIADEFVEYVHQLYDLETTVLRFQYKSLLLRPSKEVRQGEPLSPVLLNSVVHVFLTEHCKEENAFVSATD</sequence>
<dbReference type="AlphaFoldDB" id="A0A9J6DZW4"/>